<dbReference type="PANTHER" id="PTHR47326">
    <property type="entry name" value="TRANSPOSABLE ELEMENT TC3 TRANSPOSASE-LIKE PROTEIN"/>
    <property type="match status" value="1"/>
</dbReference>
<name>A0ABQ8S2R4_PERAM</name>
<organism evidence="1 2">
    <name type="scientific">Periplaneta americana</name>
    <name type="common">American cockroach</name>
    <name type="synonym">Blatta americana</name>
    <dbReference type="NCBI Taxonomy" id="6978"/>
    <lineage>
        <taxon>Eukaryota</taxon>
        <taxon>Metazoa</taxon>
        <taxon>Ecdysozoa</taxon>
        <taxon>Arthropoda</taxon>
        <taxon>Hexapoda</taxon>
        <taxon>Insecta</taxon>
        <taxon>Pterygota</taxon>
        <taxon>Neoptera</taxon>
        <taxon>Polyneoptera</taxon>
        <taxon>Dictyoptera</taxon>
        <taxon>Blattodea</taxon>
        <taxon>Blattoidea</taxon>
        <taxon>Blattidae</taxon>
        <taxon>Blattinae</taxon>
        <taxon>Periplaneta</taxon>
    </lineage>
</organism>
<comment type="caution">
    <text evidence="1">The sequence shown here is derived from an EMBL/GenBank/DDBJ whole genome shotgun (WGS) entry which is preliminary data.</text>
</comment>
<protein>
    <submittedName>
        <fullName evidence="1">Uncharacterized protein</fullName>
    </submittedName>
</protein>
<evidence type="ECO:0000313" key="1">
    <source>
        <dbReference type="EMBL" id="KAJ4428288.1"/>
    </source>
</evidence>
<gene>
    <name evidence="1" type="ORF">ANN_24306</name>
</gene>
<sequence length="504" mass="56588">MPNLESGHNGENNGGGEFDLVLWIGLQRSSMMRALGTQNQGPGGEKSKTEEKIKNLADENRRKLENMTQDPVGKIFQATAKLFYVSNLLCAETDSNLMDTMPRKQNLNKIYLRWDENDMNQEVSSVMEGHLSILASTTPLRIELATFRLTRQRQGYRALPAVLTISMHFGGQLQRTRGSACGMAAPRAGIELQPPVTRSPPRLIGQHAPLRAVFTFYERKRPHAEACAVSEIRCPIAKLCGKPSFQLEDGLRSLGGDVTISAFPSNQVVCLYHVLLNGAHRYCKLQLIDFNGHEKPLHAQKVTVWCAVSSTGIIGPFFFENEAGNAVTVNSVRYVEMIQNFFTPQLAHFPVSENTLFQQNGATSHTARISMDAVNALFPGRVISRKGDVAWPPRSPDLTVCDFFLWGHLKTKVFGGNLTRTIPALQQRIREEVAAIPVSMLRGVMQQFVAKLEECVRLPLTRKQYRQLKKQTFTYETCQTTICIPNSFRDIYFDSFYANDEEIK</sequence>
<accession>A0ABQ8S2R4</accession>
<dbReference type="Gene3D" id="3.30.420.10">
    <property type="entry name" value="Ribonuclease H-like superfamily/Ribonuclease H"/>
    <property type="match status" value="1"/>
</dbReference>
<dbReference type="EMBL" id="JAJSOF020000037">
    <property type="protein sequence ID" value="KAJ4428288.1"/>
    <property type="molecule type" value="Genomic_DNA"/>
</dbReference>
<dbReference type="InterPro" id="IPR036397">
    <property type="entry name" value="RNaseH_sf"/>
</dbReference>
<reference evidence="1 2" key="1">
    <citation type="journal article" date="2022" name="Allergy">
        <title>Genome assembly and annotation of Periplaneta americana reveal a comprehensive cockroach allergen profile.</title>
        <authorList>
            <person name="Wang L."/>
            <person name="Xiong Q."/>
            <person name="Saelim N."/>
            <person name="Wang L."/>
            <person name="Nong W."/>
            <person name="Wan A.T."/>
            <person name="Shi M."/>
            <person name="Liu X."/>
            <person name="Cao Q."/>
            <person name="Hui J.H.L."/>
            <person name="Sookrung N."/>
            <person name="Leung T.F."/>
            <person name="Tungtrongchitr A."/>
            <person name="Tsui S.K.W."/>
        </authorList>
    </citation>
    <scope>NUCLEOTIDE SEQUENCE [LARGE SCALE GENOMIC DNA]</scope>
    <source>
        <strain evidence="1">PWHHKU_190912</strain>
    </source>
</reference>
<evidence type="ECO:0000313" key="2">
    <source>
        <dbReference type="Proteomes" id="UP001148838"/>
    </source>
</evidence>
<dbReference type="Proteomes" id="UP001148838">
    <property type="component" value="Unassembled WGS sequence"/>
</dbReference>
<keyword evidence="2" id="KW-1185">Reference proteome</keyword>
<proteinExistence type="predicted"/>
<dbReference type="PANTHER" id="PTHR47326:SF1">
    <property type="entry name" value="HTH PSQ-TYPE DOMAIN-CONTAINING PROTEIN"/>
    <property type="match status" value="1"/>
</dbReference>